<comment type="similarity">
    <text evidence="3">Belongs to the Gfo/Idh/MocA family.</text>
</comment>
<dbReference type="InterPro" id="IPR023794">
    <property type="entry name" value="MI/DCI_dehydrogenase"/>
</dbReference>
<comment type="subunit">
    <text evidence="3">Homotetramer.</text>
</comment>
<dbReference type="InterPro" id="IPR000683">
    <property type="entry name" value="Gfo/Idh/MocA-like_OxRdtase_N"/>
</dbReference>
<dbReference type="PANTHER" id="PTHR43593">
    <property type="match status" value="1"/>
</dbReference>
<dbReference type="HAMAP" id="MF_01671">
    <property type="entry name" value="IolG"/>
    <property type="match status" value="1"/>
</dbReference>
<dbReference type="GO" id="GO:0000166">
    <property type="term" value="F:nucleotide binding"/>
    <property type="evidence" value="ECO:0007669"/>
    <property type="project" value="InterPro"/>
</dbReference>
<evidence type="ECO:0000313" key="6">
    <source>
        <dbReference type="EMBL" id="RAK30514.1"/>
    </source>
</evidence>
<dbReference type="EMBL" id="QLMJ01000016">
    <property type="protein sequence ID" value="RAK30514.1"/>
    <property type="molecule type" value="Genomic_DNA"/>
</dbReference>
<name>A0A327Z747_9ACTN</name>
<evidence type="ECO:0000259" key="4">
    <source>
        <dbReference type="Pfam" id="PF01408"/>
    </source>
</evidence>
<dbReference type="Proteomes" id="UP000249341">
    <property type="component" value="Unassembled WGS sequence"/>
</dbReference>
<feature type="domain" description="Gfo/Idh/MocA-like oxidoreductase N-terminal" evidence="4">
    <location>
        <begin position="2"/>
        <end position="120"/>
    </location>
</feature>
<dbReference type="InterPro" id="IPR055170">
    <property type="entry name" value="GFO_IDH_MocA-like_dom"/>
</dbReference>
<dbReference type="Pfam" id="PF01408">
    <property type="entry name" value="GFO_IDH_MocA"/>
    <property type="match status" value="1"/>
</dbReference>
<protein>
    <recommendedName>
        <fullName evidence="3">Inositol 2-dehydrogenase</fullName>
        <ecNumber evidence="3">1.1.1.18</ecNumber>
    </recommendedName>
    <alternativeName>
        <fullName evidence="3">Myo-inositol 2-dehydrogenase</fullName>
        <shortName evidence="3">MI 2-dehydrogenase</shortName>
    </alternativeName>
</protein>
<dbReference type="SUPFAM" id="SSF55347">
    <property type="entry name" value="Glyceraldehyde-3-phosphate dehydrogenase-like, C-terminal domain"/>
    <property type="match status" value="1"/>
</dbReference>
<dbReference type="PANTHER" id="PTHR43593:SF1">
    <property type="entry name" value="INOSITOL 2-DEHYDROGENASE"/>
    <property type="match status" value="1"/>
</dbReference>
<dbReference type="Gene3D" id="3.40.50.720">
    <property type="entry name" value="NAD(P)-binding Rossmann-like Domain"/>
    <property type="match status" value="1"/>
</dbReference>
<evidence type="ECO:0000256" key="2">
    <source>
        <dbReference type="ARBA" id="ARBA00023027"/>
    </source>
</evidence>
<feature type="domain" description="GFO/IDH/MocA-like oxidoreductase" evidence="5">
    <location>
        <begin position="128"/>
        <end position="242"/>
    </location>
</feature>
<dbReference type="AlphaFoldDB" id="A0A327Z747"/>
<comment type="caution">
    <text evidence="6">The sequence shown here is derived from an EMBL/GenBank/DDBJ whole genome shotgun (WGS) entry which is preliminary data.</text>
</comment>
<dbReference type="RefSeq" id="WP_111652563.1">
    <property type="nucleotide sequence ID" value="NZ_JACHWI010000007.1"/>
</dbReference>
<evidence type="ECO:0000256" key="1">
    <source>
        <dbReference type="ARBA" id="ARBA00023002"/>
    </source>
</evidence>
<comment type="function">
    <text evidence="3">Involved in the oxidation of myo-inositol (MI) to 2-keto-myo-inositol (2KMI or 2-inosose).</text>
</comment>
<evidence type="ECO:0000256" key="3">
    <source>
        <dbReference type="HAMAP-Rule" id="MF_01671"/>
    </source>
</evidence>
<dbReference type="Gene3D" id="3.30.360.10">
    <property type="entry name" value="Dihydrodipicolinate Reductase, domain 2"/>
    <property type="match status" value="1"/>
</dbReference>
<gene>
    <name evidence="3" type="primary">iolG</name>
    <name evidence="6" type="ORF">B0I29_116173</name>
</gene>
<keyword evidence="7" id="KW-1185">Reference proteome</keyword>
<reference evidence="6 7" key="1">
    <citation type="submission" date="2018-06" db="EMBL/GenBank/DDBJ databases">
        <title>Genomic Encyclopedia of Type Strains, Phase III (KMG-III): the genomes of soil and plant-associated and newly described type strains.</title>
        <authorList>
            <person name="Whitman W."/>
        </authorList>
    </citation>
    <scope>NUCLEOTIDE SEQUENCE [LARGE SCALE GENOMIC DNA]</scope>
    <source>
        <strain evidence="6 7">CGMCC 4.7090</strain>
    </source>
</reference>
<organism evidence="6 7">
    <name type="scientific">Actinoplanes lutulentus</name>
    <dbReference type="NCBI Taxonomy" id="1287878"/>
    <lineage>
        <taxon>Bacteria</taxon>
        <taxon>Bacillati</taxon>
        <taxon>Actinomycetota</taxon>
        <taxon>Actinomycetes</taxon>
        <taxon>Micromonosporales</taxon>
        <taxon>Micromonosporaceae</taxon>
        <taxon>Actinoplanes</taxon>
    </lineage>
</organism>
<evidence type="ECO:0000259" key="5">
    <source>
        <dbReference type="Pfam" id="PF22725"/>
    </source>
</evidence>
<dbReference type="OrthoDB" id="256869at2"/>
<comment type="catalytic activity">
    <reaction evidence="3">
        <text>myo-inositol + NAD(+) = scyllo-inosose + NADH + H(+)</text>
        <dbReference type="Rhea" id="RHEA:16949"/>
        <dbReference type="ChEBI" id="CHEBI:15378"/>
        <dbReference type="ChEBI" id="CHEBI:17268"/>
        <dbReference type="ChEBI" id="CHEBI:17811"/>
        <dbReference type="ChEBI" id="CHEBI:57540"/>
        <dbReference type="ChEBI" id="CHEBI:57945"/>
        <dbReference type="EC" id="1.1.1.18"/>
    </reaction>
</comment>
<sequence>MLRVGVIGTGMIGQDHIRRLTSVLSGARVVAVTDVDTTLAAGVGAAVGAAVHPTGEDVIAACDAVLVCSWGPSHEQYVLAAIDAGKPVFCEKPLATTASACRRIVDAEVACGRRLVQVGFMRRFDDAYRKLRNEAGGGAIGAPLLMHCAHRNRDVPAYYRTEMAIVDTAVHEFDMVRWMFGEDIVAIRVLVPRSNRNGAGLQDPLLIILELANGIIVDVETSVNIRYGYDIRGEIVGENGTLTLGGPVAVDWRDRFQAAYDTELQEWIDALGVSGHPTGPSAWDGYAATAVCEAGVQSLRTGSRVEVALAERPSLFLS</sequence>
<dbReference type="Pfam" id="PF22725">
    <property type="entry name" value="GFO_IDH_MocA_C3"/>
    <property type="match status" value="1"/>
</dbReference>
<dbReference type="GO" id="GO:0019310">
    <property type="term" value="P:inositol catabolic process"/>
    <property type="evidence" value="ECO:0007669"/>
    <property type="project" value="UniProtKB-UniRule"/>
</dbReference>
<accession>A0A327Z747</accession>
<proteinExistence type="inferred from homology"/>
<dbReference type="SUPFAM" id="SSF51735">
    <property type="entry name" value="NAD(P)-binding Rossmann-fold domains"/>
    <property type="match status" value="1"/>
</dbReference>
<dbReference type="InterPro" id="IPR036291">
    <property type="entry name" value="NAD(P)-bd_dom_sf"/>
</dbReference>
<keyword evidence="2 3" id="KW-0520">NAD</keyword>
<dbReference type="EC" id="1.1.1.18" evidence="3"/>
<dbReference type="GO" id="GO:0050112">
    <property type="term" value="F:inositol 2-dehydrogenase (NAD+) activity"/>
    <property type="evidence" value="ECO:0007669"/>
    <property type="project" value="UniProtKB-UniRule"/>
</dbReference>
<dbReference type="InterPro" id="IPR050424">
    <property type="entry name" value="Gfo-Idh-MocA_inositol_DH"/>
</dbReference>
<keyword evidence="1 3" id="KW-0560">Oxidoreductase</keyword>
<evidence type="ECO:0000313" key="7">
    <source>
        <dbReference type="Proteomes" id="UP000249341"/>
    </source>
</evidence>